<keyword evidence="2" id="KW-1185">Reference proteome</keyword>
<evidence type="ECO:0000313" key="2">
    <source>
        <dbReference type="Proteomes" id="UP000076580"/>
    </source>
</evidence>
<proteinExistence type="predicted"/>
<comment type="caution">
    <text evidence="1">The sequence shown here is derived from an EMBL/GenBank/DDBJ whole genome shotgun (WGS) entry which is preliminary data.</text>
</comment>
<dbReference type="Proteomes" id="UP000076580">
    <property type="component" value="Chromosome 02"/>
</dbReference>
<organism evidence="1 2">
    <name type="scientific">Drechmeria coniospora</name>
    <name type="common">Nematophagous fungus</name>
    <name type="synonym">Meria coniospora</name>
    <dbReference type="NCBI Taxonomy" id="98403"/>
    <lineage>
        <taxon>Eukaryota</taxon>
        <taxon>Fungi</taxon>
        <taxon>Dikarya</taxon>
        <taxon>Ascomycota</taxon>
        <taxon>Pezizomycotina</taxon>
        <taxon>Sordariomycetes</taxon>
        <taxon>Hypocreomycetidae</taxon>
        <taxon>Hypocreales</taxon>
        <taxon>Ophiocordycipitaceae</taxon>
        <taxon>Drechmeria</taxon>
    </lineage>
</organism>
<name>A0A151GK68_DRECN</name>
<dbReference type="AlphaFoldDB" id="A0A151GK68"/>
<sequence>MEISADGHATAPQISFQNHQTEPVFHVRPTCQFPTCAIDQRANRTAILAKGTTPYAMPEFGIVVGGELKFDRFHGHHSVRPIVTSSTSGVICALAPELPGTTITPVWSHRHAGVEQRVGKSRWGVGKIVMCCVRTRS</sequence>
<dbReference type="RefSeq" id="XP_040656838.1">
    <property type="nucleotide sequence ID" value="XM_040801805.1"/>
</dbReference>
<dbReference type="GeneID" id="63717139"/>
<protein>
    <submittedName>
        <fullName evidence="1">Uncharacterized protein</fullName>
    </submittedName>
</protein>
<gene>
    <name evidence="1" type="ORF">DCS_04496</name>
</gene>
<dbReference type="EMBL" id="LAYC01000002">
    <property type="protein sequence ID" value="KYK57486.1"/>
    <property type="molecule type" value="Genomic_DNA"/>
</dbReference>
<reference evidence="1 2" key="1">
    <citation type="journal article" date="2016" name="Sci. Rep.">
        <title>Insights into Adaptations to a Near-Obligate Nematode Endoparasitic Lifestyle from the Finished Genome of Drechmeria coniospora.</title>
        <authorList>
            <person name="Zhang L."/>
            <person name="Zhou Z."/>
            <person name="Guo Q."/>
            <person name="Fokkens L."/>
            <person name="Miskei M."/>
            <person name="Pocsi I."/>
            <person name="Zhang W."/>
            <person name="Chen M."/>
            <person name="Wang L."/>
            <person name="Sun Y."/>
            <person name="Donzelli B.G."/>
            <person name="Gibson D.M."/>
            <person name="Nelson D.R."/>
            <person name="Luo J.G."/>
            <person name="Rep M."/>
            <person name="Liu H."/>
            <person name="Yang S."/>
            <person name="Wang J."/>
            <person name="Krasnoff S.B."/>
            <person name="Xu Y."/>
            <person name="Molnar I."/>
            <person name="Lin M."/>
        </authorList>
    </citation>
    <scope>NUCLEOTIDE SEQUENCE [LARGE SCALE GENOMIC DNA]</scope>
    <source>
        <strain evidence="1 2">ARSEF 6962</strain>
    </source>
</reference>
<evidence type="ECO:0000313" key="1">
    <source>
        <dbReference type="EMBL" id="KYK57486.1"/>
    </source>
</evidence>
<accession>A0A151GK68</accession>
<dbReference type="InParanoid" id="A0A151GK68"/>